<dbReference type="Gene3D" id="3.90.220.20">
    <property type="entry name" value="DNA methylase specificity domains"/>
    <property type="match status" value="2"/>
</dbReference>
<dbReference type="PANTHER" id="PTHR30408:SF13">
    <property type="entry name" value="TYPE I RESTRICTION ENZYME HINDI SPECIFICITY SUBUNIT"/>
    <property type="match status" value="1"/>
</dbReference>
<keyword evidence="2" id="KW-0680">Restriction system</keyword>
<comment type="caution">
    <text evidence="5">The sequence shown here is derived from an EMBL/GenBank/DDBJ whole genome shotgun (WGS) entry which is preliminary data.</text>
</comment>
<evidence type="ECO:0000259" key="4">
    <source>
        <dbReference type="Pfam" id="PF01420"/>
    </source>
</evidence>
<dbReference type="PANTHER" id="PTHR30408">
    <property type="entry name" value="TYPE-1 RESTRICTION ENZYME ECOKI SPECIFICITY PROTEIN"/>
    <property type="match status" value="1"/>
</dbReference>
<reference evidence="5 6" key="1">
    <citation type="submission" date="2016-10" db="EMBL/GenBank/DDBJ databases">
        <title>Rodentibacter gen. nov. and new species.</title>
        <authorList>
            <person name="Christensen H."/>
        </authorList>
    </citation>
    <scope>NUCLEOTIDE SEQUENCE [LARGE SCALE GENOMIC DNA]</scope>
    <source>
        <strain evidence="5 6">199137021</strain>
    </source>
</reference>
<dbReference type="InterPro" id="IPR052021">
    <property type="entry name" value="Type-I_RS_S_subunit"/>
</dbReference>
<organism evidence="5 6">
    <name type="scientific">Rodentibacter caecimuris</name>
    <dbReference type="NCBI Taxonomy" id="1796644"/>
    <lineage>
        <taxon>Bacteria</taxon>
        <taxon>Pseudomonadati</taxon>
        <taxon>Pseudomonadota</taxon>
        <taxon>Gammaproteobacteria</taxon>
        <taxon>Pasteurellales</taxon>
        <taxon>Pasteurellaceae</taxon>
        <taxon>Rodentibacter</taxon>
    </lineage>
</organism>
<accession>A0AAJ3MY87</accession>
<dbReference type="Pfam" id="PF01420">
    <property type="entry name" value="Methylase_S"/>
    <property type="match status" value="2"/>
</dbReference>
<keyword evidence="6" id="KW-1185">Reference proteome</keyword>
<dbReference type="RefSeq" id="WP_059366135.1">
    <property type="nucleotide sequence ID" value="NZ_BBXJ01000001.1"/>
</dbReference>
<keyword evidence="3" id="KW-0238">DNA-binding</keyword>
<protein>
    <recommendedName>
        <fullName evidence="4">Type I restriction modification DNA specificity domain-containing protein</fullName>
    </recommendedName>
</protein>
<comment type="similarity">
    <text evidence="1">Belongs to the type-I restriction system S methylase family.</text>
</comment>
<sequence>MSNLNKISISDFAENLDRFRVPLASNEREKRKGNIPYYGAAKVIDYVNDFTHQGLSVLIAEDGSVENEKGFPIVQLANGKYWVNNHTHVLKGKDDYETKYLYYALQIIKVAPFITGAVQKKISQKALNSIEISYFENKDIRHQIVDILSSLDEKIELNTQTNQTLENIAQAIFKSWFIDFDPVRAKATALADGLTAAQAERAAMSVISGKNPAELDRLQTENPDQYQQLQQLAQAFPSEFEEVEGFGEVPRGWGAINVDTLFDFIGGSQPPKSEHIYELKEGYERFIQNRDYANDNHKTYIPISKRNKLCNAKDILICKYGVGTGNIYFGLNGAYNVALAKIQPIFNNMREFLRQYFSQHKIKEYLASSSMASTRNSLNSTTFTGMEVILPSEDILICFENMISFYIDKHLEVKKENNALIELRDYLLPKLLNGNF</sequence>
<dbReference type="InterPro" id="IPR044946">
    <property type="entry name" value="Restrct_endonuc_typeI_TRD_sf"/>
</dbReference>
<gene>
    <name evidence="5" type="ORF">BKG90_12090</name>
</gene>
<dbReference type="Proteomes" id="UP000188998">
    <property type="component" value="Unassembled WGS sequence"/>
</dbReference>
<dbReference type="InterPro" id="IPR000055">
    <property type="entry name" value="Restrct_endonuc_typeI_TRD"/>
</dbReference>
<feature type="domain" description="Type I restriction modification DNA specificity" evidence="4">
    <location>
        <begin position="3"/>
        <end position="167"/>
    </location>
</feature>
<dbReference type="AlphaFoldDB" id="A0AAJ3MY87"/>
<evidence type="ECO:0000256" key="3">
    <source>
        <dbReference type="ARBA" id="ARBA00023125"/>
    </source>
</evidence>
<feature type="domain" description="Type I restriction modification DNA specificity" evidence="4">
    <location>
        <begin position="250"/>
        <end position="392"/>
    </location>
</feature>
<dbReference type="CDD" id="cd17262">
    <property type="entry name" value="RMtype1_S_Aco12261I-TRD2-CR2"/>
    <property type="match status" value="1"/>
</dbReference>
<evidence type="ECO:0000313" key="6">
    <source>
        <dbReference type="Proteomes" id="UP000188998"/>
    </source>
</evidence>
<evidence type="ECO:0000256" key="2">
    <source>
        <dbReference type="ARBA" id="ARBA00022747"/>
    </source>
</evidence>
<evidence type="ECO:0000313" key="5">
    <source>
        <dbReference type="EMBL" id="OOF69237.1"/>
    </source>
</evidence>
<dbReference type="SUPFAM" id="SSF116734">
    <property type="entry name" value="DNA methylase specificity domain"/>
    <property type="match status" value="2"/>
</dbReference>
<dbReference type="GO" id="GO:0009307">
    <property type="term" value="P:DNA restriction-modification system"/>
    <property type="evidence" value="ECO:0007669"/>
    <property type="project" value="UniProtKB-KW"/>
</dbReference>
<dbReference type="EMBL" id="MLAB01000081">
    <property type="protein sequence ID" value="OOF69237.1"/>
    <property type="molecule type" value="Genomic_DNA"/>
</dbReference>
<name>A0AAJ3MY87_9PAST</name>
<dbReference type="GO" id="GO:0003677">
    <property type="term" value="F:DNA binding"/>
    <property type="evidence" value="ECO:0007669"/>
    <property type="project" value="UniProtKB-KW"/>
</dbReference>
<proteinExistence type="inferred from homology"/>
<evidence type="ECO:0000256" key="1">
    <source>
        <dbReference type="ARBA" id="ARBA00010923"/>
    </source>
</evidence>